<dbReference type="AlphaFoldDB" id="A0A5B1CBH0"/>
<evidence type="ECO:0000313" key="2">
    <source>
        <dbReference type="Proteomes" id="UP000322699"/>
    </source>
</evidence>
<proteinExistence type="predicted"/>
<organism evidence="1 2">
    <name type="scientific">Rubripirellula obstinata</name>
    <dbReference type="NCBI Taxonomy" id="406547"/>
    <lineage>
        <taxon>Bacteria</taxon>
        <taxon>Pseudomonadati</taxon>
        <taxon>Planctomycetota</taxon>
        <taxon>Planctomycetia</taxon>
        <taxon>Pirellulales</taxon>
        <taxon>Pirellulaceae</taxon>
        <taxon>Rubripirellula</taxon>
    </lineage>
</organism>
<dbReference type="Proteomes" id="UP000322699">
    <property type="component" value="Unassembled WGS sequence"/>
</dbReference>
<gene>
    <name evidence="1" type="ORF">LF1_58260</name>
</gene>
<sequence>MVLGTACFFGWRNYNPERSAIIAIENASGRVHFKYQGPAMAPFPGQTQRIARFDDCPAGSCSTLRFDRVPAHGLLGIPHW</sequence>
<comment type="caution">
    <text evidence="1">The sequence shown here is derived from an EMBL/GenBank/DDBJ whole genome shotgun (WGS) entry which is preliminary data.</text>
</comment>
<reference evidence="1 2" key="1">
    <citation type="submission" date="2019-08" db="EMBL/GenBank/DDBJ databases">
        <title>Deep-cultivation of Planctomycetes and their phenomic and genomic characterization uncovers novel biology.</title>
        <authorList>
            <person name="Wiegand S."/>
            <person name="Jogler M."/>
            <person name="Boedeker C."/>
            <person name="Pinto D."/>
            <person name="Vollmers J."/>
            <person name="Rivas-Marin E."/>
            <person name="Kohn T."/>
            <person name="Peeters S.H."/>
            <person name="Heuer A."/>
            <person name="Rast P."/>
            <person name="Oberbeckmann S."/>
            <person name="Bunk B."/>
            <person name="Jeske O."/>
            <person name="Meyerdierks A."/>
            <person name="Storesund J.E."/>
            <person name="Kallscheuer N."/>
            <person name="Luecker S."/>
            <person name="Lage O.M."/>
            <person name="Pohl T."/>
            <person name="Merkel B.J."/>
            <person name="Hornburger P."/>
            <person name="Mueller R.-W."/>
            <person name="Bruemmer F."/>
            <person name="Labrenz M."/>
            <person name="Spormann A.M."/>
            <person name="Op Den Camp H."/>
            <person name="Overmann J."/>
            <person name="Amann R."/>
            <person name="Jetten M.S.M."/>
            <person name="Mascher T."/>
            <person name="Medema M.H."/>
            <person name="Devos D.P."/>
            <person name="Kaster A.-K."/>
            <person name="Ovreas L."/>
            <person name="Rohde M."/>
            <person name="Galperin M.Y."/>
            <person name="Jogler C."/>
        </authorList>
    </citation>
    <scope>NUCLEOTIDE SEQUENCE [LARGE SCALE GENOMIC DNA]</scope>
    <source>
        <strain evidence="1 2">LF1</strain>
    </source>
</reference>
<name>A0A5B1CBH0_9BACT</name>
<keyword evidence="2" id="KW-1185">Reference proteome</keyword>
<accession>A0A5B1CBH0</accession>
<dbReference type="EMBL" id="VRLW01000016">
    <property type="protein sequence ID" value="KAA1256873.1"/>
    <property type="molecule type" value="Genomic_DNA"/>
</dbReference>
<protein>
    <submittedName>
        <fullName evidence="1">Uncharacterized protein</fullName>
    </submittedName>
</protein>
<evidence type="ECO:0000313" key="1">
    <source>
        <dbReference type="EMBL" id="KAA1256873.1"/>
    </source>
</evidence>